<feature type="short sequence motif" description="Histidine triad motif" evidence="2 3">
    <location>
        <begin position="107"/>
        <end position="111"/>
    </location>
</feature>
<dbReference type="InterPro" id="IPR036265">
    <property type="entry name" value="HIT-like_sf"/>
</dbReference>
<dbReference type="Proteomes" id="UP000006461">
    <property type="component" value="Chromosome"/>
</dbReference>
<dbReference type="Gene3D" id="3.30.428.10">
    <property type="entry name" value="HIT-like"/>
    <property type="match status" value="1"/>
</dbReference>
<evidence type="ECO:0000256" key="2">
    <source>
        <dbReference type="PIRSR" id="PIRSR601310-3"/>
    </source>
</evidence>
<dbReference type="STRING" id="477641.MODMU_1765"/>
<evidence type="ECO:0000256" key="1">
    <source>
        <dbReference type="PIRSR" id="PIRSR601310-1"/>
    </source>
</evidence>
<evidence type="ECO:0000259" key="4">
    <source>
        <dbReference type="PROSITE" id="PS51084"/>
    </source>
</evidence>
<dbReference type="PROSITE" id="PS00892">
    <property type="entry name" value="HIT_1"/>
    <property type="match status" value="1"/>
</dbReference>
<gene>
    <name evidence="5" type="ordered locus">MODMU_1765</name>
</gene>
<dbReference type="AlphaFoldDB" id="I4EUZ1"/>
<organism evidence="5 6">
    <name type="scientific">Modestobacter italicus (strain DSM 44449 / CECT 9708 / BC 501)</name>
    <dbReference type="NCBI Taxonomy" id="2732864"/>
    <lineage>
        <taxon>Bacteria</taxon>
        <taxon>Bacillati</taxon>
        <taxon>Actinomycetota</taxon>
        <taxon>Actinomycetes</taxon>
        <taxon>Geodermatophilales</taxon>
        <taxon>Geodermatophilaceae</taxon>
        <taxon>Modestobacter</taxon>
    </lineage>
</organism>
<keyword evidence="6" id="KW-1185">Reference proteome</keyword>
<dbReference type="eggNOG" id="COG0537">
    <property type="taxonomic scope" value="Bacteria"/>
</dbReference>
<dbReference type="KEGG" id="mmar:MODMU_1765"/>
<dbReference type="OrthoDB" id="9784774at2"/>
<evidence type="ECO:0000256" key="3">
    <source>
        <dbReference type="PROSITE-ProRule" id="PRU00464"/>
    </source>
</evidence>
<sequence>MSEPPSDCLFCRMVAGEIAPDVVRETDRTLAFRDINPQAPTHVLVVPREHHATLGALTAADPGLTGELVAAAHAVALQEGLVADGGAEPGYRLVANTGPQAGQTVHHVHLHVLGGRGLGWPPG</sequence>
<reference evidence="5 6" key="1">
    <citation type="journal article" date="2012" name="J. Bacteriol.">
        <title>Genome Sequence of Radiation-Resistant Modestobacter marinus Strain BC501, a Representative Actinobacterium That Thrives on Calcareous Stone Surfaces.</title>
        <authorList>
            <person name="Normand P."/>
            <person name="Gury J."/>
            <person name="Pujic P."/>
            <person name="Chouaia B."/>
            <person name="Crotti E."/>
            <person name="Brusetti L."/>
            <person name="Daffonchio D."/>
            <person name="Vacherie B."/>
            <person name="Barbe V."/>
            <person name="Medigue C."/>
            <person name="Calteau A."/>
            <person name="Ghodhbane-Gtari F."/>
            <person name="Essoussi I."/>
            <person name="Nouioui I."/>
            <person name="Abbassi-Ghozzi I."/>
            <person name="Gtari M."/>
        </authorList>
    </citation>
    <scope>NUCLEOTIDE SEQUENCE [LARGE SCALE GENOMIC DNA]</scope>
    <source>
        <strain evidence="6">BC 501</strain>
    </source>
</reference>
<dbReference type="HOGENOM" id="CLU_056776_8_1_11"/>
<evidence type="ECO:0000313" key="5">
    <source>
        <dbReference type="EMBL" id="CCH87204.1"/>
    </source>
</evidence>
<name>I4EUZ1_MODI5</name>
<dbReference type="SUPFAM" id="SSF54197">
    <property type="entry name" value="HIT-like"/>
    <property type="match status" value="1"/>
</dbReference>
<dbReference type="InterPro" id="IPR001310">
    <property type="entry name" value="Histidine_triad_HIT"/>
</dbReference>
<proteinExistence type="predicted"/>
<dbReference type="InterPro" id="IPR019808">
    <property type="entry name" value="Histidine_triad_CS"/>
</dbReference>
<dbReference type="PROSITE" id="PS51084">
    <property type="entry name" value="HIT_2"/>
    <property type="match status" value="1"/>
</dbReference>
<feature type="domain" description="HIT" evidence="4">
    <location>
        <begin position="9"/>
        <end position="123"/>
    </location>
</feature>
<dbReference type="EMBL" id="FO203431">
    <property type="protein sequence ID" value="CCH87204.1"/>
    <property type="molecule type" value="Genomic_DNA"/>
</dbReference>
<dbReference type="InterPro" id="IPR011146">
    <property type="entry name" value="HIT-like"/>
</dbReference>
<accession>I4EUZ1</accession>
<feature type="active site" description="Tele-AMP-histidine intermediate" evidence="1">
    <location>
        <position position="109"/>
    </location>
</feature>
<dbReference type="GO" id="GO:0003824">
    <property type="term" value="F:catalytic activity"/>
    <property type="evidence" value="ECO:0007669"/>
    <property type="project" value="InterPro"/>
</dbReference>
<dbReference type="PANTHER" id="PTHR23089">
    <property type="entry name" value="HISTIDINE TRIAD HIT PROTEIN"/>
    <property type="match status" value="1"/>
</dbReference>
<dbReference type="OMA" id="LAFMDVM"/>
<dbReference type="PRINTS" id="PR00332">
    <property type="entry name" value="HISTRIAD"/>
</dbReference>
<dbReference type="CDD" id="cd01276">
    <property type="entry name" value="PKCI_related"/>
    <property type="match status" value="1"/>
</dbReference>
<protein>
    <submittedName>
        <fullName evidence="5">Histidine triad nucleotide-binding protein</fullName>
    </submittedName>
</protein>
<dbReference type="Pfam" id="PF01230">
    <property type="entry name" value="HIT"/>
    <property type="match status" value="1"/>
</dbReference>
<evidence type="ECO:0000313" key="6">
    <source>
        <dbReference type="Proteomes" id="UP000006461"/>
    </source>
</evidence>